<dbReference type="PROSITE" id="PS51864">
    <property type="entry name" value="ASTACIN"/>
    <property type="match status" value="1"/>
</dbReference>
<keyword evidence="4 6" id="KW-0862">Zinc</keyword>
<dbReference type="GO" id="GO:0008233">
    <property type="term" value="F:peptidase activity"/>
    <property type="evidence" value="ECO:0007669"/>
    <property type="project" value="UniProtKB-KW"/>
</dbReference>
<keyword evidence="8" id="KW-1133">Transmembrane helix</keyword>
<keyword evidence="3 6" id="KW-0378">Hydrolase</keyword>
<dbReference type="Proteomes" id="UP001642464">
    <property type="component" value="Unassembled WGS sequence"/>
</dbReference>
<evidence type="ECO:0000256" key="6">
    <source>
        <dbReference type="PROSITE-ProRule" id="PRU01211"/>
    </source>
</evidence>
<feature type="transmembrane region" description="Helical" evidence="8">
    <location>
        <begin position="111"/>
        <end position="129"/>
    </location>
</feature>
<organism evidence="10 11">
    <name type="scientific">Durusdinium trenchii</name>
    <dbReference type="NCBI Taxonomy" id="1381693"/>
    <lineage>
        <taxon>Eukaryota</taxon>
        <taxon>Sar</taxon>
        <taxon>Alveolata</taxon>
        <taxon>Dinophyceae</taxon>
        <taxon>Suessiales</taxon>
        <taxon>Symbiodiniaceae</taxon>
        <taxon>Durusdinium</taxon>
    </lineage>
</organism>
<feature type="binding site" evidence="6">
    <location>
        <position position="575"/>
    </location>
    <ligand>
        <name>Zn(2+)</name>
        <dbReference type="ChEBI" id="CHEBI:29105"/>
        <note>catalytic</note>
    </ligand>
</feature>
<accession>A0ABP0P8Q2</accession>
<dbReference type="Gene3D" id="3.40.390.10">
    <property type="entry name" value="Collagenase (Catalytic Domain)"/>
    <property type="match status" value="1"/>
</dbReference>
<gene>
    <name evidence="10" type="ORF">SCF082_LOCUS35624</name>
</gene>
<comment type="caution">
    <text evidence="6">Lacks conserved residue(s) required for the propagation of feature annotation.</text>
</comment>
<protein>
    <recommendedName>
        <fullName evidence="7">Metalloendopeptidase</fullName>
        <ecNumber evidence="7">3.4.24.-</ecNumber>
    </recommendedName>
</protein>
<evidence type="ECO:0000256" key="7">
    <source>
        <dbReference type="RuleBase" id="RU361183"/>
    </source>
</evidence>
<keyword evidence="5 6" id="KW-0482">Metalloprotease</keyword>
<feature type="active site" evidence="6">
    <location>
        <position position="572"/>
    </location>
</feature>
<evidence type="ECO:0000256" key="5">
    <source>
        <dbReference type="ARBA" id="ARBA00023049"/>
    </source>
</evidence>
<dbReference type="GO" id="GO:0006508">
    <property type="term" value="P:proteolysis"/>
    <property type="evidence" value="ECO:0007669"/>
    <property type="project" value="UniProtKB-KW"/>
</dbReference>
<sequence length="1039" mass="114162">MPVGEGLGVHGGKWGSAPYLKHPLLPLAQVVAGLLMFAPLLTAFWTPWNHNCWGVCTSYVQLSIGGTVPFSILNHFGHAAAGRWVPVLQKLDRSFIALSSIAGSYALSQDVAFTMGSVLLAATAIWMMWFASPKYRDSESLGTGLVVVSICYGLLPMILHRATLDPNLLPAAGSILAGFTLFQLDPLGVWTDSAWHLLLAMGLEPPALVVASLAKTAGTLTPEEFIAALRPLTGKSITASGGRGLLTAAATRAMGQLKSSRQAWQLDGLCKALRLDVGEVIPDDEIFEEDSRVSCVSKGCSECLRKKEHGTERESMAQQFNHSEGRIEHLADVILTLVHDAKLRAEAHDVESDISANNPQKLKEDAKEIMDLLQAMSSRMGPAEAAHLGAEITIDDISRILNVTNLQGHFETVEDECKDCFQGDMKPENEQQLLDFIDAAMKAQLGGPMGLKAARRLSAKKRRFGAGKPWKGADMKYCIHPQAEKHQGYKEAVDKAMKAITKAVPCIKFTDVGYDWADYTQNYDGKCAQSPAVLFTRWTGGCNSYVGMLTHKKSQGLNLANGCLTMGIVIHEILHALGMAHEQSRPDRDAYVYVYESRIKAGQKHNFDVGEEGDMARPYDLLSIMHYSADAFSTNGKPTIVARDKAFASYSGTEREKIKMGNRVGMTQLDADQLADLYTAERGYCVSALLTDTKCTDMIVDGKPWADKWGSGCDAYKKNGDCSKWVSATYCCGCGEGGAQEQVWSHDCDLCPGTSIKPATCTCGQSSSGTGTVCKNEEFKAGTFNPRPFCRCEEGHLEWCAIYTGFTTDGCRCKRKPKGWTFEGGQVAGTCGDPNSDGYDWCYTTGECEHTWGKCELACNFCHHEIHVKLRNEYLAQRDALHKEKQAAKKRGSPAAIVRMFRQTRNVTGEKDLPAYHREQRHSRAFAFYGPVQKHIEDKLHSELRPQHLEVKNESHGRKSDESHFHVLVVSEAFEGLKPLERHRLVNGLFTGQDGSLKFHSLRITAKTPAVWEEDKSVAKRPQCTGRGDGRVATDLEAL</sequence>
<feature type="transmembrane region" description="Helical" evidence="8">
    <location>
        <begin position="141"/>
        <end position="159"/>
    </location>
</feature>
<evidence type="ECO:0000313" key="10">
    <source>
        <dbReference type="EMBL" id="CAK9072432.1"/>
    </source>
</evidence>
<evidence type="ECO:0000256" key="3">
    <source>
        <dbReference type="ARBA" id="ARBA00022801"/>
    </source>
</evidence>
<dbReference type="SUPFAM" id="SSF82657">
    <property type="entry name" value="BolA-like"/>
    <property type="match status" value="1"/>
</dbReference>
<feature type="domain" description="Peptidase M12A" evidence="9">
    <location>
        <begin position="458"/>
        <end position="686"/>
    </location>
</feature>
<comment type="caution">
    <text evidence="10">The sequence shown here is derived from an EMBL/GenBank/DDBJ whole genome shotgun (WGS) entry which is preliminary data.</text>
</comment>
<dbReference type="PANTHER" id="PTHR10127">
    <property type="entry name" value="DISCOIDIN, CUB, EGF, LAMININ , AND ZINC METALLOPROTEASE DOMAIN CONTAINING"/>
    <property type="match status" value="1"/>
</dbReference>
<dbReference type="CDD" id="cd04280">
    <property type="entry name" value="ZnMc_astacin_like"/>
    <property type="match status" value="1"/>
</dbReference>
<proteinExistence type="predicted"/>
<keyword evidence="8" id="KW-0472">Membrane</keyword>
<evidence type="ECO:0000259" key="9">
    <source>
        <dbReference type="PROSITE" id="PS51864"/>
    </source>
</evidence>
<reference evidence="10 11" key="1">
    <citation type="submission" date="2024-02" db="EMBL/GenBank/DDBJ databases">
        <authorList>
            <person name="Chen Y."/>
            <person name="Shah S."/>
            <person name="Dougan E. K."/>
            <person name="Thang M."/>
            <person name="Chan C."/>
        </authorList>
    </citation>
    <scope>NUCLEOTIDE SEQUENCE [LARGE SCALE GENOMIC DNA]</scope>
</reference>
<dbReference type="InterPro" id="IPR034035">
    <property type="entry name" value="Astacin-like_dom"/>
</dbReference>
<evidence type="ECO:0000256" key="8">
    <source>
        <dbReference type="SAM" id="Phobius"/>
    </source>
</evidence>
<evidence type="ECO:0000256" key="2">
    <source>
        <dbReference type="ARBA" id="ARBA00022723"/>
    </source>
</evidence>
<dbReference type="PRINTS" id="PR00480">
    <property type="entry name" value="ASTACIN"/>
</dbReference>
<dbReference type="PANTHER" id="PTHR10127:SF780">
    <property type="entry name" value="METALLOENDOPEPTIDASE"/>
    <property type="match status" value="1"/>
</dbReference>
<dbReference type="InterPro" id="IPR001506">
    <property type="entry name" value="Peptidase_M12A"/>
</dbReference>
<keyword evidence="2 6" id="KW-0479">Metal-binding</keyword>
<dbReference type="Gene3D" id="3.10.20.90">
    <property type="entry name" value="Phosphatidylinositol 3-kinase Catalytic Subunit, Chain A, domain 1"/>
    <property type="match status" value="1"/>
</dbReference>
<dbReference type="InterPro" id="IPR036065">
    <property type="entry name" value="BolA-like_sf"/>
</dbReference>
<comment type="cofactor">
    <cofactor evidence="6 7">
        <name>Zn(2+)</name>
        <dbReference type="ChEBI" id="CHEBI:29105"/>
    </cofactor>
    <text evidence="6 7">Binds 1 zinc ion per subunit.</text>
</comment>
<name>A0ABP0P8Q2_9DINO</name>
<keyword evidence="1 6" id="KW-0645">Protease</keyword>
<keyword evidence="11" id="KW-1185">Reference proteome</keyword>
<evidence type="ECO:0000256" key="1">
    <source>
        <dbReference type="ARBA" id="ARBA00022670"/>
    </source>
</evidence>
<dbReference type="EC" id="3.4.24.-" evidence="7"/>
<dbReference type="InterPro" id="IPR006026">
    <property type="entry name" value="Peptidase_Metallo"/>
</dbReference>
<dbReference type="SMART" id="SM00235">
    <property type="entry name" value="ZnMc"/>
    <property type="match status" value="1"/>
</dbReference>
<dbReference type="InterPro" id="IPR024079">
    <property type="entry name" value="MetalloPept_cat_dom_sf"/>
</dbReference>
<dbReference type="EMBL" id="CAXAMM010034191">
    <property type="protein sequence ID" value="CAK9072432.1"/>
    <property type="molecule type" value="Genomic_DNA"/>
</dbReference>
<feature type="binding site" evidence="6">
    <location>
        <position position="571"/>
    </location>
    <ligand>
        <name>Zn(2+)</name>
        <dbReference type="ChEBI" id="CHEBI:29105"/>
        <note>catalytic</note>
    </ligand>
</feature>
<dbReference type="Pfam" id="PF01722">
    <property type="entry name" value="BolA"/>
    <property type="match status" value="1"/>
</dbReference>
<feature type="transmembrane region" description="Helical" evidence="8">
    <location>
        <begin position="24"/>
        <end position="45"/>
    </location>
</feature>
<keyword evidence="8" id="KW-0812">Transmembrane</keyword>
<dbReference type="InterPro" id="IPR002634">
    <property type="entry name" value="BolA"/>
</dbReference>
<evidence type="ECO:0000313" key="11">
    <source>
        <dbReference type="Proteomes" id="UP001642464"/>
    </source>
</evidence>
<dbReference type="SUPFAM" id="SSF55486">
    <property type="entry name" value="Metalloproteases ('zincins'), catalytic domain"/>
    <property type="match status" value="1"/>
</dbReference>
<dbReference type="Pfam" id="PF01400">
    <property type="entry name" value="Astacin"/>
    <property type="match status" value="1"/>
</dbReference>
<feature type="binding site" evidence="6">
    <location>
        <position position="581"/>
    </location>
    <ligand>
        <name>Zn(2+)</name>
        <dbReference type="ChEBI" id="CHEBI:29105"/>
        <note>catalytic</note>
    </ligand>
</feature>
<evidence type="ECO:0000256" key="4">
    <source>
        <dbReference type="ARBA" id="ARBA00022833"/>
    </source>
</evidence>